<evidence type="ECO:0000313" key="1">
    <source>
        <dbReference type="EMBL" id="KAH3883444.1"/>
    </source>
</evidence>
<name>A0A9D4MXA6_DREPO</name>
<accession>A0A9D4MXA6</accession>
<proteinExistence type="predicted"/>
<reference evidence="1" key="2">
    <citation type="submission" date="2020-11" db="EMBL/GenBank/DDBJ databases">
        <authorList>
            <person name="McCartney M.A."/>
            <person name="Auch B."/>
            <person name="Kono T."/>
            <person name="Mallez S."/>
            <person name="Becker A."/>
            <person name="Gohl D.M."/>
            <person name="Silverstein K.A.T."/>
            <person name="Koren S."/>
            <person name="Bechman K.B."/>
            <person name="Herman A."/>
            <person name="Abrahante J.E."/>
            <person name="Garbe J."/>
        </authorList>
    </citation>
    <scope>NUCLEOTIDE SEQUENCE</scope>
    <source>
        <strain evidence="1">Duluth1</strain>
        <tissue evidence="1">Whole animal</tissue>
    </source>
</reference>
<dbReference type="AlphaFoldDB" id="A0A9D4MXA6"/>
<comment type="caution">
    <text evidence="1">The sequence shown here is derived from an EMBL/GenBank/DDBJ whole genome shotgun (WGS) entry which is preliminary data.</text>
</comment>
<dbReference type="Proteomes" id="UP000828390">
    <property type="component" value="Unassembled WGS sequence"/>
</dbReference>
<sequence length="115" mass="12967">MTEGGARRDTPGFHRQENKLSIKPVILYASEKWGTPNINSSTVRKTNYPSNLSSCMQFYCKENKLSIKPVILYASEIWGTPNITSSTVRKTNYPSNLSSCMQVRYGELQTSIVLL</sequence>
<keyword evidence="2" id="KW-1185">Reference proteome</keyword>
<dbReference type="EMBL" id="JAIWYP010000001">
    <property type="protein sequence ID" value="KAH3883444.1"/>
    <property type="molecule type" value="Genomic_DNA"/>
</dbReference>
<gene>
    <name evidence="1" type="ORF">DPMN_007401</name>
</gene>
<protein>
    <submittedName>
        <fullName evidence="1">Uncharacterized protein</fullName>
    </submittedName>
</protein>
<reference evidence="1" key="1">
    <citation type="journal article" date="2019" name="bioRxiv">
        <title>The Genome of the Zebra Mussel, Dreissena polymorpha: A Resource for Invasive Species Research.</title>
        <authorList>
            <person name="McCartney M.A."/>
            <person name="Auch B."/>
            <person name="Kono T."/>
            <person name="Mallez S."/>
            <person name="Zhang Y."/>
            <person name="Obille A."/>
            <person name="Becker A."/>
            <person name="Abrahante J.E."/>
            <person name="Garbe J."/>
            <person name="Badalamenti J.P."/>
            <person name="Herman A."/>
            <person name="Mangelson H."/>
            <person name="Liachko I."/>
            <person name="Sullivan S."/>
            <person name="Sone E.D."/>
            <person name="Koren S."/>
            <person name="Silverstein K.A.T."/>
            <person name="Beckman K.B."/>
            <person name="Gohl D.M."/>
        </authorList>
    </citation>
    <scope>NUCLEOTIDE SEQUENCE</scope>
    <source>
        <strain evidence="1">Duluth1</strain>
        <tissue evidence="1">Whole animal</tissue>
    </source>
</reference>
<evidence type="ECO:0000313" key="2">
    <source>
        <dbReference type="Proteomes" id="UP000828390"/>
    </source>
</evidence>
<organism evidence="1 2">
    <name type="scientific">Dreissena polymorpha</name>
    <name type="common">Zebra mussel</name>
    <name type="synonym">Mytilus polymorpha</name>
    <dbReference type="NCBI Taxonomy" id="45954"/>
    <lineage>
        <taxon>Eukaryota</taxon>
        <taxon>Metazoa</taxon>
        <taxon>Spiralia</taxon>
        <taxon>Lophotrochozoa</taxon>
        <taxon>Mollusca</taxon>
        <taxon>Bivalvia</taxon>
        <taxon>Autobranchia</taxon>
        <taxon>Heteroconchia</taxon>
        <taxon>Euheterodonta</taxon>
        <taxon>Imparidentia</taxon>
        <taxon>Neoheterodontei</taxon>
        <taxon>Myida</taxon>
        <taxon>Dreissenoidea</taxon>
        <taxon>Dreissenidae</taxon>
        <taxon>Dreissena</taxon>
    </lineage>
</organism>